<keyword evidence="8" id="KW-1185">Reference proteome</keyword>
<evidence type="ECO:0000256" key="4">
    <source>
        <dbReference type="PROSITE-ProRule" id="PRU00473"/>
    </source>
</evidence>
<name>A0A1I5TS45_HYMAR</name>
<dbReference type="STRING" id="1227077.SAMN04515668_0581"/>
<evidence type="ECO:0000256" key="1">
    <source>
        <dbReference type="ARBA" id="ARBA00004442"/>
    </source>
</evidence>
<dbReference type="PRINTS" id="PR01021">
    <property type="entry name" value="OMPADOMAIN"/>
</dbReference>
<dbReference type="PROSITE" id="PS51123">
    <property type="entry name" value="OMPA_2"/>
    <property type="match status" value="1"/>
</dbReference>
<dbReference type="Gene3D" id="3.30.1330.60">
    <property type="entry name" value="OmpA-like domain"/>
    <property type="match status" value="1"/>
</dbReference>
<reference evidence="8" key="1">
    <citation type="submission" date="2016-10" db="EMBL/GenBank/DDBJ databases">
        <authorList>
            <person name="Varghese N."/>
            <person name="Submissions S."/>
        </authorList>
    </citation>
    <scope>NUCLEOTIDE SEQUENCE [LARGE SCALE GENOMIC DNA]</scope>
    <source>
        <strain evidence="8">OR362-8,ATCC BAA-1266,JCM 13504</strain>
    </source>
</reference>
<feature type="compositionally biased region" description="Low complexity" evidence="5">
    <location>
        <begin position="269"/>
        <end position="307"/>
    </location>
</feature>
<feature type="domain" description="OmpA-like" evidence="6">
    <location>
        <begin position="364"/>
        <end position="480"/>
    </location>
</feature>
<evidence type="ECO:0000259" key="6">
    <source>
        <dbReference type="PROSITE" id="PS51123"/>
    </source>
</evidence>
<dbReference type="PANTHER" id="PTHR30329:SF21">
    <property type="entry name" value="LIPOPROTEIN YIAD-RELATED"/>
    <property type="match status" value="1"/>
</dbReference>
<evidence type="ECO:0000256" key="5">
    <source>
        <dbReference type="SAM" id="MobiDB-lite"/>
    </source>
</evidence>
<dbReference type="InterPro" id="IPR050330">
    <property type="entry name" value="Bact_OuterMem_StrucFunc"/>
</dbReference>
<feature type="region of interest" description="Disordered" evidence="5">
    <location>
        <begin position="259"/>
        <end position="310"/>
    </location>
</feature>
<dbReference type="EMBL" id="FOXS01000001">
    <property type="protein sequence ID" value="SFP85808.1"/>
    <property type="molecule type" value="Genomic_DNA"/>
</dbReference>
<evidence type="ECO:0000313" key="7">
    <source>
        <dbReference type="EMBL" id="SFP85808.1"/>
    </source>
</evidence>
<dbReference type="Pfam" id="PF00691">
    <property type="entry name" value="OmpA"/>
    <property type="match status" value="1"/>
</dbReference>
<protein>
    <submittedName>
        <fullName evidence="7">Outer membrane protein OmpA</fullName>
    </submittedName>
</protein>
<keyword evidence="2 4" id="KW-0472">Membrane</keyword>
<dbReference type="InterPro" id="IPR006665">
    <property type="entry name" value="OmpA-like"/>
</dbReference>
<proteinExistence type="predicted"/>
<evidence type="ECO:0000256" key="2">
    <source>
        <dbReference type="ARBA" id="ARBA00023136"/>
    </source>
</evidence>
<evidence type="ECO:0000313" key="8">
    <source>
        <dbReference type="Proteomes" id="UP000199029"/>
    </source>
</evidence>
<dbReference type="Pfam" id="PF06078">
    <property type="entry name" value="DUF937"/>
    <property type="match status" value="1"/>
</dbReference>
<sequence>MKNDVVETVKACFTSNVIAQLSIQVDETEPNVRKATNKSVPLVLKGLLNRLDRGFAPEVLFELGQAAHAADVLKQLATAHNTVWSESGTNLLPDLLGDSYRANVSQIAVGTSIRPSASGALLQAVATAVLGVLGKTAAENEFGPTELAGWLREQSSTVGSALLKDAIESALVSPPGARQVPEVEPERAVVRQPIAGVPALQAAAPWAPQAAEPAPADSSSFRWQWGALILLAVCLGYIFGTGQASKKLSDEAFIQDETTATGGSQRLAGLTPGSRTGSGSTGPVGPDADASRSAAPSTASREASPAPVMQAGRYDKASDRYIYDTGQPITLTLPNGTRQQVGSNSTENRLYTFLSSSEEVDSVNRTKGWINFDRVNFEAGKAVLTPESAEQLGNMAVILNSFPNSMVKIGGYTDSTGDAELNYRLSDERAHTAMLALAKRGVNPIRLQAKGYGPRYFVMPNNTPVNRSLNRRVSIRVVKK</sequence>
<dbReference type="Proteomes" id="UP000199029">
    <property type="component" value="Unassembled WGS sequence"/>
</dbReference>
<dbReference type="RefSeq" id="WP_092668765.1">
    <property type="nucleotide sequence ID" value="NZ_FOXS01000001.1"/>
</dbReference>
<dbReference type="AlphaFoldDB" id="A0A1I5TS45"/>
<dbReference type="CDD" id="cd07185">
    <property type="entry name" value="OmpA_C-like"/>
    <property type="match status" value="1"/>
</dbReference>
<dbReference type="OrthoDB" id="9782229at2"/>
<dbReference type="SUPFAM" id="SSF103088">
    <property type="entry name" value="OmpA-like"/>
    <property type="match status" value="1"/>
</dbReference>
<accession>A0A1I5TS45</accession>
<organism evidence="7 8">
    <name type="scientific">Hymenobacter arizonensis</name>
    <name type="common">Siccationidurans arizonensis</name>
    <dbReference type="NCBI Taxonomy" id="1227077"/>
    <lineage>
        <taxon>Bacteria</taxon>
        <taxon>Pseudomonadati</taxon>
        <taxon>Bacteroidota</taxon>
        <taxon>Cytophagia</taxon>
        <taxon>Cytophagales</taxon>
        <taxon>Hymenobacteraceae</taxon>
        <taxon>Hymenobacter</taxon>
    </lineage>
</organism>
<gene>
    <name evidence="7" type="ORF">SAMN04515668_0581</name>
</gene>
<dbReference type="InterPro" id="IPR006664">
    <property type="entry name" value="OMP_bac"/>
</dbReference>
<dbReference type="PANTHER" id="PTHR30329">
    <property type="entry name" value="STATOR ELEMENT OF FLAGELLAR MOTOR COMPLEX"/>
    <property type="match status" value="1"/>
</dbReference>
<evidence type="ECO:0000256" key="3">
    <source>
        <dbReference type="ARBA" id="ARBA00023237"/>
    </source>
</evidence>
<dbReference type="GO" id="GO:0009279">
    <property type="term" value="C:cell outer membrane"/>
    <property type="evidence" value="ECO:0007669"/>
    <property type="project" value="UniProtKB-SubCell"/>
</dbReference>
<dbReference type="InterPro" id="IPR036737">
    <property type="entry name" value="OmpA-like_sf"/>
</dbReference>
<dbReference type="InterPro" id="IPR009282">
    <property type="entry name" value="DUF937"/>
</dbReference>
<comment type="subcellular location">
    <subcellularLocation>
        <location evidence="1">Cell outer membrane</location>
    </subcellularLocation>
</comment>
<keyword evidence="3" id="KW-0998">Cell outer membrane</keyword>